<reference evidence="2" key="1">
    <citation type="submission" date="2025-08" db="UniProtKB">
        <authorList>
            <consortium name="Ensembl"/>
        </authorList>
    </citation>
    <scope>IDENTIFICATION</scope>
</reference>
<dbReference type="GeneID" id="105823730"/>
<dbReference type="RefSeq" id="XP_012516442.1">
    <property type="nucleotide sequence ID" value="XM_012660988.1"/>
</dbReference>
<evidence type="ECO:0000256" key="1">
    <source>
        <dbReference type="PROSITE-ProRule" id="PRU00259"/>
    </source>
</evidence>
<dbReference type="STRING" id="379532.ENSPCOP00000031008"/>
<organism evidence="2 3">
    <name type="scientific">Propithecus coquereli</name>
    <name type="common">Coquerel's sifaka</name>
    <name type="synonym">Propithecus verreauxi coquereli</name>
    <dbReference type="NCBI Taxonomy" id="379532"/>
    <lineage>
        <taxon>Eukaryota</taxon>
        <taxon>Metazoa</taxon>
        <taxon>Chordata</taxon>
        <taxon>Craniata</taxon>
        <taxon>Vertebrata</taxon>
        <taxon>Euteleostomi</taxon>
        <taxon>Mammalia</taxon>
        <taxon>Eutheria</taxon>
        <taxon>Euarchontoglires</taxon>
        <taxon>Primates</taxon>
        <taxon>Strepsirrhini</taxon>
        <taxon>Lemuriformes</taxon>
        <taxon>Indriidae</taxon>
        <taxon>Propithecus</taxon>
    </lineage>
</organism>
<evidence type="ECO:0000313" key="2">
    <source>
        <dbReference type="Ensembl" id="ENSPCOP00000031008.1"/>
    </source>
</evidence>
<dbReference type="SMART" id="SM00185">
    <property type="entry name" value="ARM"/>
    <property type="match status" value="3"/>
</dbReference>
<dbReference type="SUPFAM" id="SSF48371">
    <property type="entry name" value="ARM repeat"/>
    <property type="match status" value="1"/>
</dbReference>
<gene>
    <name evidence="2" type="primary">RSPH14</name>
</gene>
<reference evidence="2" key="2">
    <citation type="submission" date="2025-09" db="UniProtKB">
        <authorList>
            <consortium name="Ensembl"/>
        </authorList>
    </citation>
    <scope>IDENTIFICATION</scope>
</reference>
<feature type="repeat" description="ARM" evidence="1">
    <location>
        <begin position="229"/>
        <end position="271"/>
    </location>
</feature>
<evidence type="ECO:0000313" key="3">
    <source>
        <dbReference type="Proteomes" id="UP000233160"/>
    </source>
</evidence>
<dbReference type="PROSITE" id="PS50176">
    <property type="entry name" value="ARM_REPEAT"/>
    <property type="match status" value="1"/>
</dbReference>
<dbReference type="OrthoDB" id="409644at2759"/>
<dbReference type="KEGG" id="pcoq:105823730"/>
<dbReference type="InterPro" id="IPR016024">
    <property type="entry name" value="ARM-type_fold"/>
</dbReference>
<dbReference type="Ensembl" id="ENSPCOT00000041961.1">
    <property type="protein sequence ID" value="ENSPCOP00000031008.1"/>
    <property type="gene ID" value="ENSPCOG00000028252.1"/>
</dbReference>
<dbReference type="Proteomes" id="UP000233160">
    <property type="component" value="Unassembled WGS sequence"/>
</dbReference>
<sequence length="341" mass="37414">MAQAPISTHLPPDTKPTKASIAYGHRALPKLNEELRSEDLTTRQKALMALCDLMHDPEYVYQAIDIGCLESLKALLKDINDLVRIKATEVLYIMAIHTMGRDGLLKHDIIRALSFLLNDANPICRENLHKVYKLLALLPSGAQGILNSGLIPSLVWKLQKEQGAIQELILDTLASCLRVDATEALGSRVVPFLKQQLLSGSHSIRAKAACTLMAVSIPWQGKKQVWQYGVIPILVQLLKDDVDEVQANAAGALMFATVTTEGKYAALEAEAISPLLDLLCSPTNKVRLNATKALTMLAEAPEGRRALQSHVHTFRALEKEASEATMRRVAQIAIRVIEGKP</sequence>
<proteinExistence type="predicted"/>
<dbReference type="InterPro" id="IPR011989">
    <property type="entry name" value="ARM-like"/>
</dbReference>
<dbReference type="InterPro" id="IPR042856">
    <property type="entry name" value="RSP14"/>
</dbReference>
<dbReference type="Gene3D" id="1.25.10.10">
    <property type="entry name" value="Leucine-rich Repeat Variant"/>
    <property type="match status" value="2"/>
</dbReference>
<dbReference type="PANTHER" id="PTHR15599:SF1">
    <property type="entry name" value="RADIAL SPOKE HEAD 14 HOMOLOG"/>
    <property type="match status" value="1"/>
</dbReference>
<dbReference type="InterPro" id="IPR000225">
    <property type="entry name" value="Armadillo"/>
</dbReference>
<dbReference type="CTD" id="27156"/>
<keyword evidence="3" id="KW-1185">Reference proteome</keyword>
<dbReference type="OMA" id="VWQHDVI"/>
<dbReference type="Pfam" id="PF00514">
    <property type="entry name" value="Arm"/>
    <property type="match status" value="1"/>
</dbReference>
<dbReference type="PANTHER" id="PTHR15599">
    <property type="entry name" value="RTDR1"/>
    <property type="match status" value="1"/>
</dbReference>
<dbReference type="AlphaFoldDB" id="A0A2K6GXP6"/>
<accession>A0A2K6GXP6</accession>
<dbReference type="GeneTree" id="ENSGT00500000044989"/>
<name>A0A2K6GXP6_PROCO</name>
<protein>
    <submittedName>
        <fullName evidence="2">Radial spoke head 14 homolog</fullName>
    </submittedName>
</protein>